<dbReference type="EMBL" id="AJXZ01000038">
    <property type="protein sequence ID" value="EIM73468.1"/>
    <property type="molecule type" value="Genomic_DNA"/>
</dbReference>
<comment type="similarity">
    <text evidence="1">Belongs to the ABC transporter superfamily.</text>
</comment>
<keyword evidence="3" id="KW-0547">Nucleotide-binding</keyword>
<evidence type="ECO:0000259" key="5">
    <source>
        <dbReference type="Pfam" id="PF00005"/>
    </source>
</evidence>
<name>I5BV66_9HYPH</name>
<feature type="domain" description="Wzt C-terminal" evidence="6">
    <location>
        <begin position="203"/>
        <end position="315"/>
    </location>
</feature>
<evidence type="ECO:0000256" key="2">
    <source>
        <dbReference type="ARBA" id="ARBA00022448"/>
    </source>
</evidence>
<dbReference type="GO" id="GO:0005524">
    <property type="term" value="F:ATP binding"/>
    <property type="evidence" value="ECO:0007669"/>
    <property type="project" value="UniProtKB-KW"/>
</dbReference>
<evidence type="ECO:0000259" key="6">
    <source>
        <dbReference type="Pfam" id="PF14524"/>
    </source>
</evidence>
<dbReference type="InterPro" id="IPR003439">
    <property type="entry name" value="ABC_transporter-like_ATP-bd"/>
</dbReference>
<organism evidence="7 8">
    <name type="scientific">Nitratireductor aquibiodomus RA22</name>
    <dbReference type="NCBI Taxonomy" id="1189611"/>
    <lineage>
        <taxon>Bacteria</taxon>
        <taxon>Pseudomonadati</taxon>
        <taxon>Pseudomonadota</taxon>
        <taxon>Alphaproteobacteria</taxon>
        <taxon>Hyphomicrobiales</taxon>
        <taxon>Phyllobacteriaceae</taxon>
        <taxon>Nitratireductor</taxon>
    </lineage>
</organism>
<evidence type="ECO:0000313" key="8">
    <source>
        <dbReference type="Proteomes" id="UP000004622"/>
    </source>
</evidence>
<dbReference type="PANTHER" id="PTHR46743">
    <property type="entry name" value="TEICHOIC ACIDS EXPORT ATP-BINDING PROTEIN TAGH"/>
    <property type="match status" value="1"/>
</dbReference>
<accession>I5BV66</accession>
<evidence type="ECO:0000256" key="4">
    <source>
        <dbReference type="ARBA" id="ARBA00022840"/>
    </source>
</evidence>
<evidence type="ECO:0000313" key="7">
    <source>
        <dbReference type="EMBL" id="EIM73468.1"/>
    </source>
</evidence>
<dbReference type="SUPFAM" id="SSF52540">
    <property type="entry name" value="P-loop containing nucleoside triphosphate hydrolases"/>
    <property type="match status" value="1"/>
</dbReference>
<dbReference type="InterPro" id="IPR027417">
    <property type="entry name" value="P-loop_NTPase"/>
</dbReference>
<dbReference type="CDD" id="cd10147">
    <property type="entry name" value="Wzt_C-like"/>
    <property type="match status" value="1"/>
</dbReference>
<dbReference type="Proteomes" id="UP000004622">
    <property type="component" value="Unassembled WGS sequence"/>
</dbReference>
<dbReference type="CDD" id="cd03220">
    <property type="entry name" value="ABC_KpsT_Wzt"/>
    <property type="match status" value="1"/>
</dbReference>
<dbReference type="InterPro" id="IPR029439">
    <property type="entry name" value="Wzt_C"/>
</dbReference>
<keyword evidence="4" id="KW-0067">ATP-binding</keyword>
<evidence type="ECO:0000256" key="3">
    <source>
        <dbReference type="ARBA" id="ARBA00022741"/>
    </source>
</evidence>
<dbReference type="Gene3D" id="3.40.50.300">
    <property type="entry name" value="P-loop containing nucleotide triphosphate hydrolases"/>
    <property type="match status" value="1"/>
</dbReference>
<dbReference type="InterPro" id="IPR015860">
    <property type="entry name" value="ABC_transpr_TagH-like"/>
</dbReference>
<reference evidence="7 8" key="1">
    <citation type="journal article" date="2012" name="J. Bacteriol.">
        <title>Genome Sequence of Nitratireductor aquibiodomus Strain RA22.</title>
        <authorList>
            <person name="Singh A."/>
            <person name="Jangir P.K."/>
            <person name="Kumari C."/>
            <person name="Sharma R."/>
        </authorList>
    </citation>
    <scope>NUCLEOTIDE SEQUENCE [LARGE SCALE GENOMIC DNA]</scope>
    <source>
        <strain evidence="7 8">RA22</strain>
    </source>
</reference>
<dbReference type="InterPro" id="IPR050683">
    <property type="entry name" value="Bact_Polysacc_Export_ATP-bd"/>
</dbReference>
<dbReference type="GO" id="GO:0016887">
    <property type="term" value="F:ATP hydrolysis activity"/>
    <property type="evidence" value="ECO:0007669"/>
    <property type="project" value="InterPro"/>
</dbReference>
<dbReference type="AlphaFoldDB" id="I5BV66"/>
<dbReference type="PATRIC" id="fig|1189611.3.peg.2996"/>
<gene>
    <name evidence="7" type="ORF">A33O_14806</name>
</gene>
<proteinExistence type="inferred from homology"/>
<comment type="caution">
    <text evidence="7">The sequence shown here is derived from an EMBL/GenBank/DDBJ whole genome shotgun (WGS) entry which is preliminary data.</text>
</comment>
<dbReference type="Gene3D" id="2.70.50.60">
    <property type="entry name" value="abc- transporter (atp binding component) like domain"/>
    <property type="match status" value="1"/>
</dbReference>
<dbReference type="GO" id="GO:0016020">
    <property type="term" value="C:membrane"/>
    <property type="evidence" value="ECO:0007669"/>
    <property type="project" value="InterPro"/>
</dbReference>
<keyword evidence="2" id="KW-0813">Transport</keyword>
<dbReference type="PANTHER" id="PTHR46743:SF2">
    <property type="entry name" value="TEICHOIC ACIDS EXPORT ATP-BINDING PROTEIN TAGH"/>
    <property type="match status" value="1"/>
</dbReference>
<feature type="domain" description="ABC transporter" evidence="5">
    <location>
        <begin position="5"/>
        <end position="92"/>
    </location>
</feature>
<sequence length="385" mass="42237">MHVHGRVGALLELGAGFNPEFTGRENARLNAAILGLTDREFEHRVPEITAFAGIGDFFDKPVKTYSSGMYVRLAFAVQACVEPEILIVDEALAVGDIFFRIKCYERLEKLRRNGCTVILVTHSMEDVIHYCDHALLLNHGEVLYHGDVMEAVSHYYALGNIETSSFSNAGGGNEEASSIGDQYAEWPSVSFADLSSRDQVSDGSVICRAVALTDTSGKPKRIFKQGETVHIYAEFEALRDLQTVVAGVVLRNEKGIILHGKHSGQDDLPVPRFVKAGTRLRCRYDIELSIHTGEYLVDVTIGGYAQQVYEARYRMTMAELESAACRHCVVSAAATLGVIPAASHGFAVQPFYGLTNLVSRSQIMQLAGSQGSLNGNPLERDYREG</sequence>
<dbReference type="Pfam" id="PF00005">
    <property type="entry name" value="ABC_tran"/>
    <property type="match status" value="1"/>
</dbReference>
<dbReference type="GO" id="GO:0140359">
    <property type="term" value="F:ABC-type transporter activity"/>
    <property type="evidence" value="ECO:0007669"/>
    <property type="project" value="InterPro"/>
</dbReference>
<evidence type="ECO:0000256" key="1">
    <source>
        <dbReference type="ARBA" id="ARBA00005417"/>
    </source>
</evidence>
<protein>
    <submittedName>
        <fullName evidence="7">ABC transporter-like protein</fullName>
    </submittedName>
</protein>
<dbReference type="Pfam" id="PF14524">
    <property type="entry name" value="Wzt_C"/>
    <property type="match status" value="1"/>
</dbReference>